<evidence type="ECO:0000256" key="4">
    <source>
        <dbReference type="ARBA" id="ARBA00022679"/>
    </source>
</evidence>
<comment type="similarity">
    <text evidence="2 6">Belongs to the class-I pyridoxal-phosphate-dependent aminotransferase family.</text>
</comment>
<dbReference type="Pfam" id="PF00155">
    <property type="entry name" value="Aminotran_1_2"/>
    <property type="match status" value="1"/>
</dbReference>
<dbReference type="RefSeq" id="WP_057885662.1">
    <property type="nucleotide sequence ID" value="NZ_CP018180.1"/>
</dbReference>
<dbReference type="InterPro" id="IPR004838">
    <property type="entry name" value="NHTrfase_class1_PyrdxlP-BS"/>
</dbReference>
<evidence type="ECO:0000256" key="1">
    <source>
        <dbReference type="ARBA" id="ARBA00001933"/>
    </source>
</evidence>
<proteinExistence type="inferred from homology"/>
<dbReference type="EC" id="2.6.1.-" evidence="6"/>
<keyword evidence="3 6" id="KW-0032">Aminotransferase</keyword>
<reference evidence="8 9" key="1">
    <citation type="submission" date="2016-11" db="EMBL/GenBank/DDBJ databases">
        <title>Interaction between Lactobacillus species and yeast in water kefir.</title>
        <authorList>
            <person name="Behr J."/>
            <person name="Xu D."/>
            <person name="Vogel R.F."/>
        </authorList>
    </citation>
    <scope>NUCLEOTIDE SEQUENCE [LARGE SCALE GENOMIC DNA]</scope>
    <source>
        <strain evidence="8 9">TMW 1.1827</strain>
    </source>
</reference>
<dbReference type="GO" id="GO:0030170">
    <property type="term" value="F:pyridoxal phosphate binding"/>
    <property type="evidence" value="ECO:0007669"/>
    <property type="project" value="InterPro"/>
</dbReference>
<dbReference type="InterPro" id="IPR015424">
    <property type="entry name" value="PyrdxlP-dep_Trfase"/>
</dbReference>
<dbReference type="KEGG" id="lng:BSQ50_01775"/>
<evidence type="ECO:0000256" key="2">
    <source>
        <dbReference type="ARBA" id="ARBA00007441"/>
    </source>
</evidence>
<dbReference type="InterPro" id="IPR050596">
    <property type="entry name" value="AspAT/PAT-like"/>
</dbReference>
<evidence type="ECO:0000256" key="3">
    <source>
        <dbReference type="ARBA" id="ARBA00022576"/>
    </source>
</evidence>
<organism evidence="8 9">
    <name type="scientific">Liquorilactobacillus nagelii</name>
    <dbReference type="NCBI Taxonomy" id="82688"/>
    <lineage>
        <taxon>Bacteria</taxon>
        <taxon>Bacillati</taxon>
        <taxon>Bacillota</taxon>
        <taxon>Bacilli</taxon>
        <taxon>Lactobacillales</taxon>
        <taxon>Lactobacillaceae</taxon>
        <taxon>Liquorilactobacillus</taxon>
    </lineage>
</organism>
<dbReference type="GO" id="GO:0006520">
    <property type="term" value="P:amino acid metabolic process"/>
    <property type="evidence" value="ECO:0007669"/>
    <property type="project" value="InterPro"/>
</dbReference>
<dbReference type="GeneID" id="78522358"/>
<dbReference type="GO" id="GO:0008483">
    <property type="term" value="F:transaminase activity"/>
    <property type="evidence" value="ECO:0007669"/>
    <property type="project" value="UniProtKB-KW"/>
</dbReference>
<dbReference type="CDD" id="cd00609">
    <property type="entry name" value="AAT_like"/>
    <property type="match status" value="1"/>
</dbReference>
<dbReference type="InterPro" id="IPR015421">
    <property type="entry name" value="PyrdxlP-dep_Trfase_major"/>
</dbReference>
<feature type="domain" description="Aminotransferase class I/classII large" evidence="7">
    <location>
        <begin position="33"/>
        <end position="381"/>
    </location>
</feature>
<evidence type="ECO:0000256" key="5">
    <source>
        <dbReference type="ARBA" id="ARBA00022898"/>
    </source>
</evidence>
<dbReference type="Gene3D" id="3.40.640.10">
    <property type="entry name" value="Type I PLP-dependent aspartate aminotransferase-like (Major domain)"/>
    <property type="match status" value="1"/>
</dbReference>
<dbReference type="InterPro" id="IPR015422">
    <property type="entry name" value="PyrdxlP-dep_Trfase_small"/>
</dbReference>
<gene>
    <name evidence="8" type="ORF">BSQ50_01775</name>
</gene>
<evidence type="ECO:0000256" key="6">
    <source>
        <dbReference type="RuleBase" id="RU000481"/>
    </source>
</evidence>
<dbReference type="PANTHER" id="PTHR46383:SF4">
    <property type="entry name" value="AMINOTRANSFERASE"/>
    <property type="match status" value="1"/>
</dbReference>
<evidence type="ECO:0000313" key="9">
    <source>
        <dbReference type="Proteomes" id="UP000324497"/>
    </source>
</evidence>
<dbReference type="AlphaFoldDB" id="A0A3S6QTE9"/>
<dbReference type="PRINTS" id="PR00753">
    <property type="entry name" value="ACCSYNTHASE"/>
</dbReference>
<dbReference type="InterPro" id="IPR004839">
    <property type="entry name" value="Aminotransferase_I/II_large"/>
</dbReference>
<dbReference type="Proteomes" id="UP000324497">
    <property type="component" value="Chromosome"/>
</dbReference>
<sequence length="392" mass="42936">MTSLAKSMKKELSLLQPSDIRSFDEFASKIPGIIKFTMGEPDFNTPEHIKQAAIASIAANQTHYAPSNGTLQLRQAAANFLATKYQQNYDPADEIIITNGATEAIYTALTSVLNPGDKVIIPTPTFPLYIAITILNQAEPILVDTSSTGFKLTAAQLQKTLSEQGERVKAIVLNYPSNPTGVTYDQAELDELAAVLRNKPIFAICDEIYSELNFDQPHASLATVLREQAILLNGVSKSHAMTGWRIGILCAPREITAELSKVHQFTITTTSTMTQAAATEALANGQDDCQPMKEEYQKRRDYLIEKMSECGFTCAKPQGAFYLFAKIPAGLIQDDKKFIYDLAEKAKVAVISGSSFGPGGAGYIRISYAASMEDIQEAMHRVKQYVSERLGK</sequence>
<comment type="cofactor">
    <cofactor evidence="1 6">
        <name>pyridoxal 5'-phosphate</name>
        <dbReference type="ChEBI" id="CHEBI:597326"/>
    </cofactor>
</comment>
<dbReference type="PANTHER" id="PTHR46383">
    <property type="entry name" value="ASPARTATE AMINOTRANSFERASE"/>
    <property type="match status" value="1"/>
</dbReference>
<dbReference type="Gene3D" id="3.90.1150.10">
    <property type="entry name" value="Aspartate Aminotransferase, domain 1"/>
    <property type="match status" value="1"/>
</dbReference>
<name>A0A3S6QTE9_9LACO</name>
<keyword evidence="4 6" id="KW-0808">Transferase</keyword>
<evidence type="ECO:0000259" key="7">
    <source>
        <dbReference type="Pfam" id="PF00155"/>
    </source>
</evidence>
<protein>
    <recommendedName>
        <fullName evidence="6">Aminotransferase</fullName>
        <ecNumber evidence="6">2.6.1.-</ecNumber>
    </recommendedName>
</protein>
<dbReference type="PROSITE" id="PS00105">
    <property type="entry name" value="AA_TRANSFER_CLASS_1"/>
    <property type="match status" value="1"/>
</dbReference>
<dbReference type="SUPFAM" id="SSF53383">
    <property type="entry name" value="PLP-dependent transferases"/>
    <property type="match status" value="1"/>
</dbReference>
<evidence type="ECO:0000313" key="8">
    <source>
        <dbReference type="EMBL" id="AUJ31401.1"/>
    </source>
</evidence>
<accession>A0A3S6QTE9</accession>
<dbReference type="EMBL" id="CP018180">
    <property type="protein sequence ID" value="AUJ31401.1"/>
    <property type="molecule type" value="Genomic_DNA"/>
</dbReference>
<keyword evidence="9" id="KW-1185">Reference proteome</keyword>
<keyword evidence="5" id="KW-0663">Pyridoxal phosphate</keyword>